<feature type="transmembrane region" description="Helical" evidence="1">
    <location>
        <begin position="46"/>
        <end position="65"/>
    </location>
</feature>
<dbReference type="PANTHER" id="PTHR42305">
    <property type="entry name" value="MEMBRANE PROTEIN RV1733C-RELATED"/>
    <property type="match status" value="1"/>
</dbReference>
<comment type="caution">
    <text evidence="2">The sequence shown here is derived from an EMBL/GenBank/DDBJ whole genome shotgun (WGS) entry which is preliminary data.</text>
</comment>
<keyword evidence="3" id="KW-1185">Reference proteome</keyword>
<dbReference type="Proteomes" id="UP001501624">
    <property type="component" value="Unassembled WGS sequence"/>
</dbReference>
<evidence type="ECO:0000256" key="1">
    <source>
        <dbReference type="SAM" id="Phobius"/>
    </source>
</evidence>
<accession>A0ABP7HPE1</accession>
<sequence length="209" mass="22056">MRRNRGGAGGGRPVTPAPESWPARFWRLIHPGGPLVRPWDRWEARLLVTAILLAVVAVPVAGVLVSEVYVRHAELARAQQADRTQVTAVVLADAGSFVAGGPAVQVAEVPALWRLPDGTERSGPVSVPAGTDQGARLPIWVDGAGEPVPPPLSAFNALTIALSVGLLGWLGVVLVLTLVVLAVHLALDRVRAAAWAREWETLGQGRSGR</sequence>
<proteinExistence type="predicted"/>
<feature type="transmembrane region" description="Helical" evidence="1">
    <location>
        <begin position="160"/>
        <end position="187"/>
    </location>
</feature>
<keyword evidence="1" id="KW-0472">Membrane</keyword>
<keyword evidence="1" id="KW-1133">Transmembrane helix</keyword>
<reference evidence="3" key="1">
    <citation type="journal article" date="2019" name="Int. J. Syst. Evol. Microbiol.">
        <title>The Global Catalogue of Microorganisms (GCM) 10K type strain sequencing project: providing services to taxonomists for standard genome sequencing and annotation.</title>
        <authorList>
            <consortium name="The Broad Institute Genomics Platform"/>
            <consortium name="The Broad Institute Genome Sequencing Center for Infectious Disease"/>
            <person name="Wu L."/>
            <person name="Ma J."/>
        </authorList>
    </citation>
    <scope>NUCLEOTIDE SEQUENCE [LARGE SCALE GENOMIC DNA]</scope>
    <source>
        <strain evidence="3">JCM 17017</strain>
    </source>
</reference>
<keyword evidence="1" id="KW-0812">Transmembrane</keyword>
<dbReference type="InterPro" id="IPR039708">
    <property type="entry name" value="MT1774/Rv1733c-like"/>
</dbReference>
<name>A0ABP7HPE1_9PSEU</name>
<organism evidence="2 3">
    <name type="scientific">Amycolatopsis tucumanensis</name>
    <dbReference type="NCBI Taxonomy" id="401106"/>
    <lineage>
        <taxon>Bacteria</taxon>
        <taxon>Bacillati</taxon>
        <taxon>Actinomycetota</taxon>
        <taxon>Actinomycetes</taxon>
        <taxon>Pseudonocardiales</taxon>
        <taxon>Pseudonocardiaceae</taxon>
        <taxon>Amycolatopsis</taxon>
    </lineage>
</organism>
<gene>
    <name evidence="2" type="ORF">GCM10022380_13440</name>
</gene>
<evidence type="ECO:0000313" key="3">
    <source>
        <dbReference type="Proteomes" id="UP001501624"/>
    </source>
</evidence>
<dbReference type="EMBL" id="BAABCM010000001">
    <property type="protein sequence ID" value="GAA3797557.1"/>
    <property type="molecule type" value="Genomic_DNA"/>
</dbReference>
<evidence type="ECO:0000313" key="2">
    <source>
        <dbReference type="EMBL" id="GAA3797557.1"/>
    </source>
</evidence>
<dbReference type="PANTHER" id="PTHR42305:SF1">
    <property type="entry name" value="MEMBRANE PROTEIN RV1733C-RELATED"/>
    <property type="match status" value="1"/>
</dbReference>
<protein>
    <submittedName>
        <fullName evidence="2">Membrane protein</fullName>
    </submittedName>
</protein>